<evidence type="ECO:0000256" key="1">
    <source>
        <dbReference type="SAM" id="Phobius"/>
    </source>
</evidence>
<feature type="transmembrane region" description="Helical" evidence="1">
    <location>
        <begin position="271"/>
        <end position="291"/>
    </location>
</feature>
<dbReference type="PANTHER" id="PTHR37312:SF1">
    <property type="entry name" value="MEMBRANE-BOUND ACYLTRANSFERASE YKRP-RELATED"/>
    <property type="match status" value="1"/>
</dbReference>
<feature type="transmembrane region" description="Helical" evidence="1">
    <location>
        <begin position="232"/>
        <end position="250"/>
    </location>
</feature>
<reference evidence="4" key="1">
    <citation type="journal article" date="2019" name="Int. J. Syst. Evol. Microbiol.">
        <title>The Global Catalogue of Microorganisms (GCM) 10K type strain sequencing project: providing services to taxonomists for standard genome sequencing and annotation.</title>
        <authorList>
            <consortium name="The Broad Institute Genomics Platform"/>
            <consortium name="The Broad Institute Genome Sequencing Center for Infectious Disease"/>
            <person name="Wu L."/>
            <person name="Ma J."/>
        </authorList>
    </citation>
    <scope>NUCLEOTIDE SEQUENCE [LARGE SCALE GENOMIC DNA]</scope>
    <source>
        <strain evidence="4">NBRC 112502</strain>
    </source>
</reference>
<accession>A0ABQ6A5X4</accession>
<dbReference type="InterPro" id="IPR002656">
    <property type="entry name" value="Acyl_transf_3_dom"/>
</dbReference>
<proteinExistence type="predicted"/>
<dbReference type="Pfam" id="PF01757">
    <property type="entry name" value="Acyl_transf_3"/>
    <property type="match status" value="1"/>
</dbReference>
<feature type="transmembrane region" description="Helical" evidence="1">
    <location>
        <begin position="131"/>
        <end position="149"/>
    </location>
</feature>
<evidence type="ECO:0000313" key="3">
    <source>
        <dbReference type="EMBL" id="GLR66271.1"/>
    </source>
</evidence>
<evidence type="ECO:0000259" key="2">
    <source>
        <dbReference type="Pfam" id="PF01757"/>
    </source>
</evidence>
<feature type="transmembrane region" description="Helical" evidence="1">
    <location>
        <begin position="207"/>
        <end position="226"/>
    </location>
</feature>
<gene>
    <name evidence="3" type="ORF">GCM10010909_09510</name>
</gene>
<evidence type="ECO:0000313" key="4">
    <source>
        <dbReference type="Proteomes" id="UP001156641"/>
    </source>
</evidence>
<dbReference type="EMBL" id="BSOS01000013">
    <property type="protein sequence ID" value="GLR66271.1"/>
    <property type="molecule type" value="Genomic_DNA"/>
</dbReference>
<dbReference type="InterPro" id="IPR052734">
    <property type="entry name" value="Nod_factor_acetyltransferase"/>
</dbReference>
<protein>
    <recommendedName>
        <fullName evidence="2">Acyltransferase 3 domain-containing protein</fullName>
    </recommendedName>
</protein>
<dbReference type="PANTHER" id="PTHR37312">
    <property type="entry name" value="MEMBRANE-BOUND ACYLTRANSFERASE YKRP-RELATED"/>
    <property type="match status" value="1"/>
</dbReference>
<keyword evidence="1" id="KW-0472">Membrane</keyword>
<sequence length="331" mass="36264">MARRNDIDLTKGLAILLVVFGHLVARADPAGVAWYEPLRRAVYAFHMPLFLYLSGLMAVSSGLLLAPRAAWKQVALARAERLLVPFFGLGALIVLGKIAAARVMFVDNPPAGLAGGLGALLWHTAQSPAASIWYLFVLFAVSLAGMVLLNGQPRRLPWLLAGMLLLYTQPLPAYMYLDRVGRYAVFFGLGAGAGLLGARWDNFMDRWWRWLLAAFSLGLAVVAGWGAHWPEAVVLLPMGALSMPALHGLLRRCAASSPRLLLGLGRYSFMIYLFNTLFIGFTKGVLLHLYSWNGANFLPFAMALMLAGVCGPVALKRLVFRRVKLLDRLTD</sequence>
<feature type="transmembrane region" description="Helical" evidence="1">
    <location>
        <begin position="183"/>
        <end position="200"/>
    </location>
</feature>
<keyword evidence="1" id="KW-0812">Transmembrane</keyword>
<feature type="transmembrane region" description="Helical" evidence="1">
    <location>
        <begin position="297"/>
        <end position="315"/>
    </location>
</feature>
<feature type="transmembrane region" description="Helical" evidence="1">
    <location>
        <begin position="82"/>
        <end position="105"/>
    </location>
</feature>
<feature type="transmembrane region" description="Helical" evidence="1">
    <location>
        <begin position="156"/>
        <end position="177"/>
    </location>
</feature>
<keyword evidence="4" id="KW-1185">Reference proteome</keyword>
<dbReference type="Proteomes" id="UP001156641">
    <property type="component" value="Unassembled WGS sequence"/>
</dbReference>
<feature type="transmembrane region" description="Helical" evidence="1">
    <location>
        <begin position="51"/>
        <end position="70"/>
    </location>
</feature>
<name>A0ABQ6A5X4_9PROT</name>
<dbReference type="RefSeq" id="WP_284256947.1">
    <property type="nucleotide sequence ID" value="NZ_BSOS01000013.1"/>
</dbReference>
<comment type="caution">
    <text evidence="3">The sequence shown here is derived from an EMBL/GenBank/DDBJ whole genome shotgun (WGS) entry which is preliminary data.</text>
</comment>
<feature type="domain" description="Acyltransferase 3" evidence="2">
    <location>
        <begin position="5"/>
        <end position="315"/>
    </location>
</feature>
<keyword evidence="1" id="KW-1133">Transmembrane helix</keyword>
<organism evidence="3 4">
    <name type="scientific">Acidocella aquatica</name>
    <dbReference type="NCBI Taxonomy" id="1922313"/>
    <lineage>
        <taxon>Bacteria</taxon>
        <taxon>Pseudomonadati</taxon>
        <taxon>Pseudomonadota</taxon>
        <taxon>Alphaproteobacteria</taxon>
        <taxon>Acetobacterales</taxon>
        <taxon>Acidocellaceae</taxon>
        <taxon>Acidocella</taxon>
    </lineage>
</organism>